<dbReference type="InterPro" id="IPR053136">
    <property type="entry name" value="UTP_pyrophosphatase-like"/>
</dbReference>
<dbReference type="CDD" id="cd07344">
    <property type="entry name" value="M48_yhfN_like"/>
    <property type="match status" value="1"/>
</dbReference>
<evidence type="ECO:0000313" key="3">
    <source>
        <dbReference type="Proteomes" id="UP000660708"/>
    </source>
</evidence>
<dbReference type="PANTHER" id="PTHR30399:SF1">
    <property type="entry name" value="UTP PYROPHOSPHATASE"/>
    <property type="match status" value="1"/>
</dbReference>
<dbReference type="AlphaFoldDB" id="A0A8I0MWL4"/>
<protein>
    <recommendedName>
        <fullName evidence="1">YgjP-like metallopeptidase domain-containing protein</fullName>
    </recommendedName>
</protein>
<sequence length="205" mass="23719">MAIKIKSGKVIVYAPEHICEQWLYSWVNSKSDWIASKLAQGVEHTKNRPLTTNKIAIFGDKFTIIKQAQALSFIDFDKKTLNLDESKDSWGELLKLLEMTLSDYLDMAIAKYQPDINAQFDTLKIRLYKSRWGSFSSKGVIAFNTLLVGAPKWVIEYVVVHELCHYHVMAHNSSFWSLVNIHYGEKYQDARKYLKEHGRALMIEN</sequence>
<dbReference type="Proteomes" id="UP000660708">
    <property type="component" value="Unassembled WGS sequence"/>
</dbReference>
<keyword evidence="3" id="KW-1185">Reference proteome</keyword>
<organism evidence="2 3">
    <name type="scientific">Pseudoalteromonas peptidolytica F12-50-A1</name>
    <dbReference type="NCBI Taxonomy" id="1315280"/>
    <lineage>
        <taxon>Bacteria</taxon>
        <taxon>Pseudomonadati</taxon>
        <taxon>Pseudomonadota</taxon>
        <taxon>Gammaproteobacteria</taxon>
        <taxon>Alteromonadales</taxon>
        <taxon>Pseudoalteromonadaceae</taxon>
        <taxon>Pseudoalteromonas</taxon>
    </lineage>
</organism>
<accession>A0A8I0MWL4</accession>
<feature type="domain" description="YgjP-like metallopeptidase" evidence="1">
    <location>
        <begin position="2"/>
        <end position="197"/>
    </location>
</feature>
<dbReference type="InterPro" id="IPR002725">
    <property type="entry name" value="YgjP-like_metallopeptidase"/>
</dbReference>
<dbReference type="RefSeq" id="WP_244297263.1">
    <property type="nucleotide sequence ID" value="NZ_AQHF01000024.1"/>
</dbReference>
<proteinExistence type="predicted"/>
<dbReference type="Gene3D" id="3.30.2010.10">
    <property type="entry name" value="Metalloproteases ('zincins'), catalytic domain"/>
    <property type="match status" value="1"/>
</dbReference>
<dbReference type="EMBL" id="AQHF01000024">
    <property type="protein sequence ID" value="MBE0346661.1"/>
    <property type="molecule type" value="Genomic_DNA"/>
</dbReference>
<comment type="caution">
    <text evidence="2">The sequence shown here is derived from an EMBL/GenBank/DDBJ whole genome shotgun (WGS) entry which is preliminary data.</text>
</comment>
<evidence type="ECO:0000259" key="1">
    <source>
        <dbReference type="Pfam" id="PF01863"/>
    </source>
</evidence>
<dbReference type="Pfam" id="PF01863">
    <property type="entry name" value="YgjP-like"/>
    <property type="match status" value="1"/>
</dbReference>
<reference evidence="2 3" key="1">
    <citation type="submission" date="2015-06" db="EMBL/GenBank/DDBJ databases">
        <title>Genome sequence of Pseudoalteromonas peptidolytica.</title>
        <authorList>
            <person name="Xie B.-B."/>
            <person name="Rong J.-C."/>
            <person name="Qin Q.-L."/>
            <person name="Zhang Y.-Z."/>
        </authorList>
    </citation>
    <scope>NUCLEOTIDE SEQUENCE [LARGE SCALE GENOMIC DNA]</scope>
    <source>
        <strain evidence="2 3">F12-50-A1</strain>
    </source>
</reference>
<name>A0A8I0MWL4_9GAMM</name>
<gene>
    <name evidence="2" type="ORF">PPEP_a2754</name>
</gene>
<dbReference type="PANTHER" id="PTHR30399">
    <property type="entry name" value="UNCHARACTERIZED PROTEIN YGJP"/>
    <property type="match status" value="1"/>
</dbReference>
<evidence type="ECO:0000313" key="2">
    <source>
        <dbReference type="EMBL" id="MBE0346661.1"/>
    </source>
</evidence>